<dbReference type="InterPro" id="IPR050143">
    <property type="entry name" value="TRIM/RBCC"/>
</dbReference>
<dbReference type="CDD" id="cd15822">
    <property type="entry name" value="SPRY_PRY_TRIM5"/>
    <property type="match status" value="1"/>
</dbReference>
<dbReference type="InterPro" id="IPR003879">
    <property type="entry name" value="Butyrophylin_SPRY"/>
</dbReference>
<dbReference type="InterPro" id="IPR001870">
    <property type="entry name" value="B30.2/SPRY"/>
</dbReference>
<dbReference type="InterPro" id="IPR013320">
    <property type="entry name" value="ConA-like_dom_sf"/>
</dbReference>
<dbReference type="PANTHER" id="PTHR24103">
    <property type="entry name" value="E3 UBIQUITIN-PROTEIN LIGASE TRIM"/>
    <property type="match status" value="1"/>
</dbReference>
<evidence type="ECO:0000259" key="1">
    <source>
        <dbReference type="PROSITE" id="PS50188"/>
    </source>
</evidence>
<name>A0ABM4PU53_EQUPR</name>
<dbReference type="InterPro" id="IPR003877">
    <property type="entry name" value="SPRY_dom"/>
</dbReference>
<dbReference type="GeneID" id="103553629"/>
<dbReference type="Gene3D" id="2.60.120.920">
    <property type="match status" value="1"/>
</dbReference>
<accession>A0ABM4PU53</accession>
<proteinExistence type="predicted"/>
<feature type="non-terminal residue" evidence="3">
    <location>
        <position position="1"/>
    </location>
</feature>
<dbReference type="SMART" id="SM00449">
    <property type="entry name" value="SPRY"/>
    <property type="match status" value="1"/>
</dbReference>
<dbReference type="Proteomes" id="UP001652662">
    <property type="component" value="Chromosome 6"/>
</dbReference>
<dbReference type="PROSITE" id="PS50188">
    <property type="entry name" value="B302_SPRY"/>
    <property type="match status" value="1"/>
</dbReference>
<keyword evidence="2" id="KW-1185">Reference proteome</keyword>
<organism evidence="2 3">
    <name type="scientific">Equus przewalskii</name>
    <name type="common">Przewalski's horse</name>
    <name type="synonym">Equus caballus przewalskii</name>
    <dbReference type="NCBI Taxonomy" id="9798"/>
    <lineage>
        <taxon>Eukaryota</taxon>
        <taxon>Metazoa</taxon>
        <taxon>Chordata</taxon>
        <taxon>Craniata</taxon>
        <taxon>Vertebrata</taxon>
        <taxon>Euteleostomi</taxon>
        <taxon>Mammalia</taxon>
        <taxon>Eutheria</taxon>
        <taxon>Laurasiatheria</taxon>
        <taxon>Perissodactyla</taxon>
        <taxon>Equidae</taxon>
        <taxon>Equus</taxon>
    </lineage>
</organism>
<dbReference type="SUPFAM" id="SSF49899">
    <property type="entry name" value="Concanavalin A-like lectins/glucanases"/>
    <property type="match status" value="1"/>
</dbReference>
<feature type="domain" description="B30.2/SPRY" evidence="1">
    <location>
        <begin position="42"/>
        <end position="253"/>
    </location>
</feature>
<dbReference type="PRINTS" id="PR01407">
    <property type="entry name" value="BUTYPHLNCDUF"/>
</dbReference>
<evidence type="ECO:0000313" key="3">
    <source>
        <dbReference type="RefSeq" id="XP_070480727.1"/>
    </source>
</evidence>
<evidence type="ECO:0000313" key="2">
    <source>
        <dbReference type="Proteomes" id="UP001652662"/>
    </source>
</evidence>
<reference evidence="3" key="1">
    <citation type="submission" date="2025-08" db="UniProtKB">
        <authorList>
            <consortium name="RefSeq"/>
        </authorList>
    </citation>
    <scope>IDENTIFICATION</scope>
    <source>
        <tissue evidence="3">Blood</tissue>
    </source>
</reference>
<dbReference type="RefSeq" id="XP_070480727.1">
    <property type="nucleotide sequence ID" value="XM_070624626.1"/>
</dbReference>
<dbReference type="Pfam" id="PF00622">
    <property type="entry name" value="SPRY"/>
    <property type="match status" value="1"/>
</dbReference>
<sequence length="290" mass="33538">PCFPFQHTDRSYISAVLYLSPRTEQSSFQFPLKLFPRSLSECAKSSYIICLTQPCNFSTVHVTLDPPNNKSKVFISGDKRQVRYVFYLKSKKNAYRNGDYDDYGVLGSPVIRSRKHYWEVDVSEKHAWILGVYSGKCPKFNMEVCFRQHVYSTYQPKNGYWVIGLRNRSEYNAFEEASSSDPLILTLSLTVPPLRVGIFLDYEAGTFSFFNVTNHGFLIYKFSSCCFSQATFPYFNPMKCHLPMTVVAKFLNLLAPSHTLYCLLPWVHLMHSAYLYYSHHLFLAASLFPI</sequence>
<protein>
    <submittedName>
        <fullName evidence="3">LOW QUALITY PROTEIN: E3 ubiquitin-protein ligase TRIM34-like</fullName>
    </submittedName>
</protein>
<dbReference type="InterPro" id="IPR043136">
    <property type="entry name" value="B30.2/SPRY_sf"/>
</dbReference>
<gene>
    <name evidence="3" type="primary">LOC103553629</name>
</gene>